<name>A0A5B9MJ33_9BACT</name>
<dbReference type="EC" id="2.7.7.12" evidence="3"/>
<dbReference type="Proteomes" id="UP000321353">
    <property type="component" value="Chromosome"/>
</dbReference>
<dbReference type="SUPFAM" id="SSF54197">
    <property type="entry name" value="HIT-like"/>
    <property type="match status" value="2"/>
</dbReference>
<dbReference type="PANTHER" id="PTHR42763:SF1">
    <property type="entry name" value="UDP-GLUCOSE--HEXOSE-1-PHOSPHATE URIDYLYLTRANSFERASE"/>
    <property type="match status" value="1"/>
</dbReference>
<dbReference type="Pfam" id="PF16268">
    <property type="entry name" value="DUF4921"/>
    <property type="match status" value="1"/>
</dbReference>
<feature type="compositionally biased region" description="Basic and acidic residues" evidence="1">
    <location>
        <begin position="70"/>
        <end position="90"/>
    </location>
</feature>
<dbReference type="KEGG" id="smam:Mal15_52950"/>
<organism evidence="3 4">
    <name type="scientific">Stieleria maiorica</name>
    <dbReference type="NCBI Taxonomy" id="2795974"/>
    <lineage>
        <taxon>Bacteria</taxon>
        <taxon>Pseudomonadati</taxon>
        <taxon>Planctomycetota</taxon>
        <taxon>Planctomycetia</taxon>
        <taxon>Pirellulales</taxon>
        <taxon>Pirellulaceae</taxon>
        <taxon>Stieleria</taxon>
    </lineage>
</organism>
<keyword evidence="3" id="KW-0548">Nucleotidyltransferase</keyword>
<sequence length="461" mass="51188">MSSDSEQRPPTFSAEADSSSRVGESVSEYREKPGVIDTDTRLASAGETEAMWPGRPARRSVMRSLARSATDSKSRKEAAAYRGDHSTSHTRRDLLTGDWTIFAPKRNERPNDYESKNAPASVAVTTQPAVDADCPFCSGAESRTPEAVWSAKLGDQGAPPIENGATRFAGPHVEVVAGEQDGWDVRVVPNKFPAVSPSEAATGAHVDRHELFPITDVVGGHEVIIESALHAESITEYDPAMVYMTLLAFRDRIRHWRQVPGINYISVFKNCGPEAGASLRHSHSQLIATSLMPHHVRTTMLRCEHHRARTGCSLACDLLRAELAERSRLIDRTDSFVAFCPFASRFGGLIRMTSVEHQPHFDLMTDTSLDQLASFLWRVLSWVKEAFPGKAFNYLLHTCPPGCQQPDAFQWSLDVFPRLSKTAGFEWSCDCMINSLLPESAALRYREIARKHDPRNVLLTR</sequence>
<feature type="region of interest" description="Disordered" evidence="1">
    <location>
        <begin position="1"/>
        <end position="90"/>
    </location>
</feature>
<feature type="compositionally biased region" description="Polar residues" evidence="1">
    <location>
        <begin position="1"/>
        <end position="22"/>
    </location>
</feature>
<evidence type="ECO:0000313" key="3">
    <source>
        <dbReference type="EMBL" id="QEG01219.1"/>
    </source>
</evidence>
<dbReference type="InterPro" id="IPR032576">
    <property type="entry name" value="DUF4921"/>
</dbReference>
<dbReference type="Gene3D" id="3.30.428.10">
    <property type="entry name" value="HIT-like"/>
    <property type="match status" value="2"/>
</dbReference>
<keyword evidence="4" id="KW-1185">Reference proteome</keyword>
<evidence type="ECO:0000259" key="2">
    <source>
        <dbReference type="Pfam" id="PF16268"/>
    </source>
</evidence>
<dbReference type="EMBL" id="CP036264">
    <property type="protein sequence ID" value="QEG01219.1"/>
    <property type="molecule type" value="Genomic_DNA"/>
</dbReference>
<dbReference type="PANTHER" id="PTHR42763">
    <property type="entry name" value="ADP-GLUCOSE PHOSPHORYLASE"/>
    <property type="match status" value="1"/>
</dbReference>
<gene>
    <name evidence="3" type="primary">galT</name>
    <name evidence="3" type="ORF">Mal15_52950</name>
</gene>
<proteinExistence type="predicted"/>
<feature type="compositionally biased region" description="Basic and acidic residues" evidence="1">
    <location>
        <begin position="27"/>
        <end position="40"/>
    </location>
</feature>
<evidence type="ECO:0000256" key="1">
    <source>
        <dbReference type="SAM" id="MobiDB-lite"/>
    </source>
</evidence>
<dbReference type="InterPro" id="IPR053177">
    <property type="entry name" value="ADP-glucose_phosphorylase"/>
</dbReference>
<evidence type="ECO:0000313" key="4">
    <source>
        <dbReference type="Proteomes" id="UP000321353"/>
    </source>
</evidence>
<reference evidence="3 4" key="1">
    <citation type="submission" date="2019-02" db="EMBL/GenBank/DDBJ databases">
        <title>Planctomycetal bacteria perform biofilm scaping via a novel small molecule.</title>
        <authorList>
            <person name="Jeske O."/>
            <person name="Boedeker C."/>
            <person name="Wiegand S."/>
            <person name="Breitling P."/>
            <person name="Kallscheuer N."/>
            <person name="Jogler M."/>
            <person name="Rohde M."/>
            <person name="Petersen J."/>
            <person name="Medema M.H."/>
            <person name="Surup F."/>
            <person name="Jogler C."/>
        </authorList>
    </citation>
    <scope>NUCLEOTIDE SEQUENCE [LARGE SCALE GENOMIC DNA]</scope>
    <source>
        <strain evidence="3 4">Mal15</strain>
    </source>
</reference>
<protein>
    <submittedName>
        <fullName evidence="3">Galactose-1-phosphate uridylyltransferase</fullName>
        <ecNumber evidence="3">2.7.7.12</ecNumber>
    </submittedName>
</protein>
<accession>A0A5B9MJ33</accession>
<dbReference type="GO" id="GO:0008108">
    <property type="term" value="F:UDP-glucose:hexose-1-phosphate uridylyltransferase activity"/>
    <property type="evidence" value="ECO:0007669"/>
    <property type="project" value="UniProtKB-EC"/>
</dbReference>
<keyword evidence="3" id="KW-0808">Transferase</keyword>
<feature type="domain" description="DUF4921" evidence="2">
    <location>
        <begin position="256"/>
        <end position="440"/>
    </location>
</feature>
<dbReference type="AlphaFoldDB" id="A0A5B9MJ33"/>
<dbReference type="RefSeq" id="WP_147870322.1">
    <property type="nucleotide sequence ID" value="NZ_CP036264.1"/>
</dbReference>
<dbReference type="InterPro" id="IPR036265">
    <property type="entry name" value="HIT-like_sf"/>
</dbReference>